<feature type="non-terminal residue" evidence="2">
    <location>
        <position position="1"/>
    </location>
</feature>
<feature type="non-terminal residue" evidence="2">
    <location>
        <position position="406"/>
    </location>
</feature>
<feature type="compositionally biased region" description="Basic residues" evidence="1">
    <location>
        <begin position="1"/>
        <end position="17"/>
    </location>
</feature>
<dbReference type="EMBL" id="CADCTX010000827">
    <property type="protein sequence ID" value="CAA9353236.1"/>
    <property type="molecule type" value="Genomic_DNA"/>
</dbReference>
<protein>
    <submittedName>
        <fullName evidence="2">Fatty acid desaturase Delta-9 fatty acid desaturase</fullName>
        <ecNumber evidence="2">1.14.19.1</ecNumber>
    </submittedName>
</protein>
<keyword evidence="2" id="KW-0560">Oxidoreductase</keyword>
<sequence>AGARRPPRRRVPRRHHLPLAGAVRARARGLLRRDLDRGHGRRARALRRALPRADVRRHGRLPPLLLAPHLQDEPRLPVHPGAARAEHHAEGGDVVGGQAPPPPQARRHGRRRALAAAARLLVLALGVDLRPQARRHRPRGGARPGEVPRAHVARPVREGARHRAGRGLLRLRRLARADRGLHVEHGARVPRHLHDQLARPRARHAALRHGRRLAQQLVARDRHAGRGVAQQPPRLHGEHAPGLPLVRVRPHVLRAQGAVVGGRGVGAQRAARRHREQREEARPRGGGQGGAAARRQLPRGAHLAAGARRLGADAGAPLARRAQGARGRRAGQRRARGGRRPRRRAPPRDAPPPEPRRDPPPGAGDVRAHPVARRDRGARAADAGRAGVGRAAAGGEPGRAGDAERV</sequence>
<name>A0A6J4MA33_9BACT</name>
<gene>
    <name evidence="2" type="ORF">AVDCRST_MAG40-3015</name>
</gene>
<feature type="compositionally biased region" description="Low complexity" evidence="1">
    <location>
        <begin position="380"/>
        <end position="394"/>
    </location>
</feature>
<accession>A0A6J4MA33</accession>
<evidence type="ECO:0000313" key="2">
    <source>
        <dbReference type="EMBL" id="CAA9353236.1"/>
    </source>
</evidence>
<feature type="region of interest" description="Disordered" evidence="1">
    <location>
        <begin position="70"/>
        <end position="106"/>
    </location>
</feature>
<organism evidence="2">
    <name type="scientific">uncultured Gemmatimonadaceae bacterium</name>
    <dbReference type="NCBI Taxonomy" id="246130"/>
    <lineage>
        <taxon>Bacteria</taxon>
        <taxon>Pseudomonadati</taxon>
        <taxon>Gemmatimonadota</taxon>
        <taxon>Gemmatimonadia</taxon>
        <taxon>Gemmatimonadales</taxon>
        <taxon>Gemmatimonadaceae</taxon>
        <taxon>environmental samples</taxon>
    </lineage>
</organism>
<proteinExistence type="predicted"/>
<feature type="region of interest" description="Disordered" evidence="1">
    <location>
        <begin position="223"/>
        <end position="242"/>
    </location>
</feature>
<dbReference type="AlphaFoldDB" id="A0A6J4MA33"/>
<dbReference type="GO" id="GO:0004768">
    <property type="term" value="F:stearoyl-CoA 9-desaturase activity"/>
    <property type="evidence" value="ECO:0007669"/>
    <property type="project" value="UniProtKB-EC"/>
</dbReference>
<reference evidence="2" key="1">
    <citation type="submission" date="2020-02" db="EMBL/GenBank/DDBJ databases">
        <authorList>
            <person name="Meier V. D."/>
        </authorList>
    </citation>
    <scope>NUCLEOTIDE SEQUENCE</scope>
    <source>
        <strain evidence="2">AVDCRST_MAG40</strain>
    </source>
</reference>
<feature type="compositionally biased region" description="Basic residues" evidence="1">
    <location>
        <begin position="326"/>
        <end position="345"/>
    </location>
</feature>
<dbReference type="EC" id="1.14.19.1" evidence="2"/>
<feature type="region of interest" description="Disordered" evidence="1">
    <location>
        <begin position="308"/>
        <end position="406"/>
    </location>
</feature>
<feature type="region of interest" description="Disordered" evidence="1">
    <location>
        <begin position="1"/>
        <end position="20"/>
    </location>
</feature>
<feature type="compositionally biased region" description="Low complexity" evidence="1">
    <location>
        <begin position="308"/>
        <end position="325"/>
    </location>
</feature>
<feature type="compositionally biased region" description="Basic and acidic residues" evidence="1">
    <location>
        <begin position="366"/>
        <end position="379"/>
    </location>
</feature>
<feature type="region of interest" description="Disordered" evidence="1">
    <location>
        <begin position="259"/>
        <end position="296"/>
    </location>
</feature>
<evidence type="ECO:0000256" key="1">
    <source>
        <dbReference type="SAM" id="MobiDB-lite"/>
    </source>
</evidence>